<keyword evidence="2" id="KW-1185">Reference proteome</keyword>
<reference evidence="1" key="1">
    <citation type="journal article" date="2023" name="Science">
        <title>Elucidation of the pathway for biosynthesis of saponin adjuvants from the soapbark tree.</title>
        <authorList>
            <person name="Reed J."/>
            <person name="Orme A."/>
            <person name="El-Demerdash A."/>
            <person name="Owen C."/>
            <person name="Martin L.B.B."/>
            <person name="Misra R.C."/>
            <person name="Kikuchi S."/>
            <person name="Rejzek M."/>
            <person name="Martin A.C."/>
            <person name="Harkess A."/>
            <person name="Leebens-Mack J."/>
            <person name="Louveau T."/>
            <person name="Stephenson M.J."/>
            <person name="Osbourn A."/>
        </authorList>
    </citation>
    <scope>NUCLEOTIDE SEQUENCE</scope>
    <source>
        <strain evidence="1">S10</strain>
    </source>
</reference>
<name>A0AAD7L9V0_QUISA</name>
<proteinExistence type="predicted"/>
<comment type="caution">
    <text evidence="1">The sequence shown here is derived from an EMBL/GenBank/DDBJ whole genome shotgun (WGS) entry which is preliminary data.</text>
</comment>
<sequence length="27" mass="3189">WVFRGIFFNFSSFGEKNLESKSLFSTL</sequence>
<accession>A0AAD7L9V0</accession>
<dbReference type="EMBL" id="JARAOO010000010">
    <property type="protein sequence ID" value="KAJ7954274.1"/>
    <property type="molecule type" value="Genomic_DNA"/>
</dbReference>
<protein>
    <submittedName>
        <fullName evidence="1">Uncharacterized protein</fullName>
    </submittedName>
</protein>
<dbReference type="AlphaFoldDB" id="A0AAD7L9V0"/>
<dbReference type="KEGG" id="qsa:O6P43_025871"/>
<organism evidence="1 2">
    <name type="scientific">Quillaja saponaria</name>
    <name type="common">Soap bark tree</name>
    <dbReference type="NCBI Taxonomy" id="32244"/>
    <lineage>
        <taxon>Eukaryota</taxon>
        <taxon>Viridiplantae</taxon>
        <taxon>Streptophyta</taxon>
        <taxon>Embryophyta</taxon>
        <taxon>Tracheophyta</taxon>
        <taxon>Spermatophyta</taxon>
        <taxon>Magnoliopsida</taxon>
        <taxon>eudicotyledons</taxon>
        <taxon>Gunneridae</taxon>
        <taxon>Pentapetalae</taxon>
        <taxon>rosids</taxon>
        <taxon>fabids</taxon>
        <taxon>Fabales</taxon>
        <taxon>Quillajaceae</taxon>
        <taxon>Quillaja</taxon>
    </lineage>
</organism>
<gene>
    <name evidence="1" type="ORF">O6P43_025871</name>
</gene>
<evidence type="ECO:0000313" key="2">
    <source>
        <dbReference type="Proteomes" id="UP001163823"/>
    </source>
</evidence>
<feature type="non-terminal residue" evidence="1">
    <location>
        <position position="27"/>
    </location>
</feature>
<evidence type="ECO:0000313" key="1">
    <source>
        <dbReference type="EMBL" id="KAJ7954274.1"/>
    </source>
</evidence>
<dbReference type="Proteomes" id="UP001163823">
    <property type="component" value="Chromosome 10"/>
</dbReference>